<reference evidence="13 14" key="1">
    <citation type="submission" date="2019-09" db="EMBL/GenBank/DDBJ databases">
        <title>Prevotella A2879 sp. nov., isolated from an abscess of a patient.</title>
        <authorList>
            <person name="Buhl M."/>
            <person name="Oberhettinger P."/>
        </authorList>
    </citation>
    <scope>NUCLEOTIDE SEQUENCE [LARGE SCALE GENOMIC DNA]</scope>
    <source>
        <strain evidence="13 14">A2879</strain>
    </source>
</reference>
<dbReference type="GO" id="GO:0006260">
    <property type="term" value="P:DNA replication"/>
    <property type="evidence" value="ECO:0007669"/>
    <property type="project" value="UniProtKB-KW"/>
</dbReference>
<feature type="compositionally biased region" description="Basic and acidic residues" evidence="11">
    <location>
        <begin position="137"/>
        <end position="157"/>
    </location>
</feature>
<organism evidence="13 14">
    <name type="scientific">Prevotella vespertina</name>
    <dbReference type="NCBI Taxonomy" id="2608404"/>
    <lineage>
        <taxon>Bacteria</taxon>
        <taxon>Pseudomonadati</taxon>
        <taxon>Bacteroidota</taxon>
        <taxon>Bacteroidia</taxon>
        <taxon>Bacteroidales</taxon>
        <taxon>Prevotellaceae</taxon>
        <taxon>Prevotella</taxon>
    </lineage>
</organism>
<dbReference type="GO" id="GO:0030527">
    <property type="term" value="F:structural constituent of chromatin"/>
    <property type="evidence" value="ECO:0007669"/>
    <property type="project" value="InterPro"/>
</dbReference>
<accession>A0A7C9LD51</accession>
<dbReference type="InterPro" id="IPR000119">
    <property type="entry name" value="Hist_DNA-bd"/>
</dbReference>
<gene>
    <name evidence="13" type="ORF">F0475_02860</name>
</gene>
<sequence>MIKYVIQAKKNPLKKNEIKYYPQMAPTTPMSLAQIVKRVEKRSTVSSADVKAVLDALQYEVMEALENGNTVRLGDLGSFRLTMKSQGAPTAAEAKKKGAQLIKQVNVQFTKSTTMRDTLDARLLEFAPQEDIVNATDGKKPKPEEHSGPDIDENFHP</sequence>
<comment type="similarity">
    <text evidence="2">Belongs to the bacterial histone-like protein family.</text>
</comment>
<evidence type="ECO:0000256" key="9">
    <source>
        <dbReference type="ARBA" id="ARBA00033227"/>
    </source>
</evidence>
<comment type="subcellular location">
    <subcellularLocation>
        <location evidence="1">Virion</location>
    </subcellularLocation>
</comment>
<dbReference type="PANTHER" id="PTHR33175">
    <property type="entry name" value="DNA-BINDING PROTEIN HU"/>
    <property type="match status" value="1"/>
</dbReference>
<dbReference type="InterPro" id="IPR010992">
    <property type="entry name" value="IHF-like_DNA-bd_dom_sf"/>
</dbReference>
<keyword evidence="6" id="KW-0426">Late protein</keyword>
<dbReference type="Gene3D" id="4.10.520.10">
    <property type="entry name" value="IHF-like DNA-binding proteins"/>
    <property type="match status" value="1"/>
</dbReference>
<evidence type="ECO:0000256" key="1">
    <source>
        <dbReference type="ARBA" id="ARBA00004328"/>
    </source>
</evidence>
<evidence type="ECO:0000256" key="8">
    <source>
        <dbReference type="ARBA" id="ARBA00033120"/>
    </source>
</evidence>
<comment type="function">
    <text evidence="10">DNA-binding protein that plays a critical role in nucleoid compaction, genome replication and DNA replication and transcription. Binds to both ssDNA and dsDNA with a binding site covering about 15 nucleotides. Displays DNA-supercoiling activity only when associated with the viral DNA topoisomerase 2.</text>
</comment>
<dbReference type="EMBL" id="VVIQ01000002">
    <property type="protein sequence ID" value="MUL27276.1"/>
    <property type="molecule type" value="Genomic_DNA"/>
</dbReference>
<dbReference type="InterPro" id="IPR041607">
    <property type="entry name" value="HU-HIG"/>
</dbReference>
<evidence type="ECO:0000313" key="13">
    <source>
        <dbReference type="EMBL" id="MUL27276.1"/>
    </source>
</evidence>
<dbReference type="GO" id="GO:0003677">
    <property type="term" value="F:DNA binding"/>
    <property type="evidence" value="ECO:0007669"/>
    <property type="project" value="UniProtKB-KW"/>
</dbReference>
<dbReference type="GO" id="GO:0005829">
    <property type="term" value="C:cytosol"/>
    <property type="evidence" value="ECO:0007669"/>
    <property type="project" value="TreeGrafter"/>
</dbReference>
<dbReference type="PANTHER" id="PTHR33175:SF13">
    <property type="entry name" value="HISTONE-LIKE PROTEIN"/>
    <property type="match status" value="1"/>
</dbReference>
<keyword evidence="7 13" id="KW-0238">DNA-binding</keyword>
<dbReference type="NCBIfam" id="TIGR01201">
    <property type="entry name" value="HU_rel"/>
    <property type="match status" value="1"/>
</dbReference>
<evidence type="ECO:0000256" key="6">
    <source>
        <dbReference type="ARBA" id="ARBA00022921"/>
    </source>
</evidence>
<dbReference type="SUPFAM" id="SSF47729">
    <property type="entry name" value="IHF-like DNA-binding proteins"/>
    <property type="match status" value="1"/>
</dbReference>
<dbReference type="Pfam" id="PF18291">
    <property type="entry name" value="HU-HIG"/>
    <property type="match status" value="1"/>
</dbReference>
<proteinExistence type="inferred from homology"/>
<evidence type="ECO:0000256" key="2">
    <source>
        <dbReference type="ARBA" id="ARBA00010529"/>
    </source>
</evidence>
<evidence type="ECO:0000256" key="3">
    <source>
        <dbReference type="ARBA" id="ARBA00011738"/>
    </source>
</evidence>
<dbReference type="InterPro" id="IPR005902">
    <property type="entry name" value="HU_DNA-bd_put"/>
</dbReference>
<evidence type="ECO:0000256" key="10">
    <source>
        <dbReference type="ARBA" id="ARBA00046140"/>
    </source>
</evidence>
<dbReference type="RefSeq" id="WP_155715279.1">
    <property type="nucleotide sequence ID" value="NZ_VVIQ01000002.1"/>
</dbReference>
<dbReference type="AlphaFoldDB" id="A0A7C9LD51"/>
<evidence type="ECO:0000256" key="4">
    <source>
        <dbReference type="ARBA" id="ARBA00016145"/>
    </source>
</evidence>
<evidence type="ECO:0000259" key="12">
    <source>
        <dbReference type="Pfam" id="PF18291"/>
    </source>
</evidence>
<dbReference type="Proteomes" id="UP000482295">
    <property type="component" value="Unassembled WGS sequence"/>
</dbReference>
<name>A0A7C9LD51_9BACT</name>
<comment type="subunit">
    <text evidence="3">Homodimer.</text>
</comment>
<evidence type="ECO:0000256" key="7">
    <source>
        <dbReference type="ARBA" id="ARBA00023125"/>
    </source>
</evidence>
<feature type="region of interest" description="Disordered" evidence="11">
    <location>
        <begin position="130"/>
        <end position="157"/>
    </location>
</feature>
<comment type="caution">
    <text evidence="13">The sequence shown here is derived from an EMBL/GenBank/DDBJ whole genome shotgun (WGS) entry which is preliminary data.</text>
</comment>
<keyword evidence="14" id="KW-1185">Reference proteome</keyword>
<keyword evidence="5" id="KW-0235">DNA replication</keyword>
<feature type="domain" description="HU" evidence="12">
    <location>
        <begin position="2"/>
        <end position="121"/>
    </location>
</feature>
<evidence type="ECO:0000256" key="11">
    <source>
        <dbReference type="SAM" id="MobiDB-lite"/>
    </source>
</evidence>
<evidence type="ECO:0000313" key="14">
    <source>
        <dbReference type="Proteomes" id="UP000482295"/>
    </source>
</evidence>
<protein>
    <recommendedName>
        <fullName evidence="4">Viral histone-like protein</fullName>
    </recommendedName>
    <alternativeName>
        <fullName evidence="9">DNA-binding protein pA104R</fullName>
    </alternativeName>
    <alternativeName>
        <fullName evidence="8">pA104R</fullName>
    </alternativeName>
</protein>
<evidence type="ECO:0000256" key="5">
    <source>
        <dbReference type="ARBA" id="ARBA00022705"/>
    </source>
</evidence>